<protein>
    <recommendedName>
        <fullName evidence="2">Ig-like domain-containing protein</fullName>
    </recommendedName>
</protein>
<dbReference type="EMBL" id="UINC01102586">
    <property type="protein sequence ID" value="SVC64323.1"/>
    <property type="molecule type" value="Genomic_DNA"/>
</dbReference>
<organism evidence="1">
    <name type="scientific">marine metagenome</name>
    <dbReference type="NCBI Taxonomy" id="408172"/>
    <lineage>
        <taxon>unclassified sequences</taxon>
        <taxon>metagenomes</taxon>
        <taxon>ecological metagenomes</taxon>
    </lineage>
</organism>
<dbReference type="InterPro" id="IPR035986">
    <property type="entry name" value="PKD_dom_sf"/>
</dbReference>
<gene>
    <name evidence="1" type="ORF">METZ01_LOCUS317177</name>
</gene>
<evidence type="ECO:0008006" key="2">
    <source>
        <dbReference type="Google" id="ProtNLM"/>
    </source>
</evidence>
<evidence type="ECO:0000313" key="1">
    <source>
        <dbReference type="EMBL" id="SVC64323.1"/>
    </source>
</evidence>
<proteinExistence type="predicted"/>
<reference evidence="1" key="1">
    <citation type="submission" date="2018-05" db="EMBL/GenBank/DDBJ databases">
        <authorList>
            <person name="Lanie J.A."/>
            <person name="Ng W.-L."/>
            <person name="Kazmierczak K.M."/>
            <person name="Andrzejewski T.M."/>
            <person name="Davidsen T.M."/>
            <person name="Wayne K.J."/>
            <person name="Tettelin H."/>
            <person name="Glass J.I."/>
            <person name="Rusch D."/>
            <person name="Podicherti R."/>
            <person name="Tsui H.-C.T."/>
            <person name="Winkler M.E."/>
        </authorList>
    </citation>
    <scope>NUCLEOTIDE SEQUENCE</scope>
</reference>
<name>A0A382NT15_9ZZZZ</name>
<dbReference type="AlphaFoldDB" id="A0A382NT15"/>
<sequence length="253" mass="26546">MENNSVEILSFSASDSVAVSGEGIMLYCEAQDGDGDKLLFSWETSSGTFSTQPDSTEWIPPNGKGVYLVTCKVSDGLGASDARTIPIRVYPPTPVPVSGLEWTLTDNGLLNGPNSSNHNNTGITGYWDGSVENADYGWNVTIQEAPDREISQSLQFKVEDSANCGGNNSNTQYGTATANIQVAGSNPITLELEFSGIGEAQSTGYDKIEFILDDEIIGSGEAPGGGLGCTSDSVIVNPASPQSLDPGPHTLII</sequence>
<feature type="non-terminal residue" evidence="1">
    <location>
        <position position="253"/>
    </location>
</feature>
<dbReference type="SUPFAM" id="SSF49299">
    <property type="entry name" value="PKD domain"/>
    <property type="match status" value="1"/>
</dbReference>
<dbReference type="InterPro" id="IPR013783">
    <property type="entry name" value="Ig-like_fold"/>
</dbReference>
<dbReference type="Gene3D" id="2.60.40.10">
    <property type="entry name" value="Immunoglobulins"/>
    <property type="match status" value="1"/>
</dbReference>
<accession>A0A382NT15</accession>